<dbReference type="EMBL" id="LBSM01000004">
    <property type="protein sequence ID" value="KKQ18524.1"/>
    <property type="molecule type" value="Genomic_DNA"/>
</dbReference>
<feature type="transmembrane region" description="Helical" evidence="2">
    <location>
        <begin position="162"/>
        <end position="184"/>
    </location>
</feature>
<keyword evidence="2" id="KW-1133">Transmembrane helix</keyword>
<dbReference type="AlphaFoldDB" id="A0A0G0I2L3"/>
<gene>
    <name evidence="3" type="ORF">US31_C0004G0086</name>
</gene>
<evidence type="ECO:0000313" key="4">
    <source>
        <dbReference type="Proteomes" id="UP000034508"/>
    </source>
</evidence>
<evidence type="ECO:0000313" key="3">
    <source>
        <dbReference type="EMBL" id="KKQ18524.1"/>
    </source>
</evidence>
<proteinExistence type="predicted"/>
<organism evidence="3 4">
    <name type="scientific">Berkelbacteria bacterium GW2011_GWA1_36_9</name>
    <dbReference type="NCBI Taxonomy" id="1618331"/>
    <lineage>
        <taxon>Bacteria</taxon>
        <taxon>Candidatus Berkelbacteria</taxon>
    </lineage>
</organism>
<feature type="compositionally biased region" description="Pro residues" evidence="1">
    <location>
        <begin position="39"/>
        <end position="59"/>
    </location>
</feature>
<sequence>MDPNNTKTFPPADDPSSPALIPPEPVVSAEPISVQPEVPVVPAPGPVLPTTPAPLPEIPVMPQAGFPSAENPVPTWPPQPPAAEPEGAIPPFGQPLSEPPAPPFIPPLTMAEAGPTDLSHLVGNIPTASVQPEVTQPETLVTPSGNEANQVVGGGGNGFPKWLLFAGGFVLLLVVAGASAYFILGFGQQEITPVQPGAEQTPPTVSTQVIPPTLPPQPTVPASTSSGSFGGVSGEPTASPSGTSALDLLRQRQGQ</sequence>
<evidence type="ECO:0000256" key="1">
    <source>
        <dbReference type="SAM" id="MobiDB-lite"/>
    </source>
</evidence>
<reference evidence="3 4" key="1">
    <citation type="journal article" date="2015" name="Nature">
        <title>rRNA introns, odd ribosomes, and small enigmatic genomes across a large radiation of phyla.</title>
        <authorList>
            <person name="Brown C.T."/>
            <person name="Hug L.A."/>
            <person name="Thomas B.C."/>
            <person name="Sharon I."/>
            <person name="Castelle C.J."/>
            <person name="Singh A."/>
            <person name="Wilkins M.J."/>
            <person name="Williams K.H."/>
            <person name="Banfield J.F."/>
        </authorList>
    </citation>
    <scope>NUCLEOTIDE SEQUENCE [LARGE SCALE GENOMIC DNA]</scope>
</reference>
<evidence type="ECO:0000256" key="2">
    <source>
        <dbReference type="SAM" id="Phobius"/>
    </source>
</evidence>
<comment type="caution">
    <text evidence="3">The sequence shown here is derived from an EMBL/GenBank/DDBJ whole genome shotgun (WGS) entry which is preliminary data.</text>
</comment>
<keyword evidence="2" id="KW-0812">Transmembrane</keyword>
<feature type="region of interest" description="Disordered" evidence="1">
    <location>
        <begin position="194"/>
        <end position="255"/>
    </location>
</feature>
<dbReference type="Proteomes" id="UP000034508">
    <property type="component" value="Unassembled WGS sequence"/>
</dbReference>
<feature type="region of interest" description="Disordered" evidence="1">
    <location>
        <begin position="1"/>
        <end position="94"/>
    </location>
</feature>
<name>A0A0G0I2L3_9BACT</name>
<keyword evidence="2" id="KW-0472">Membrane</keyword>
<protein>
    <submittedName>
        <fullName evidence="3">Minus agglutinin</fullName>
    </submittedName>
</protein>
<accession>A0A0G0I2L3</accession>
<feature type="compositionally biased region" description="Pro residues" evidence="1">
    <location>
        <begin position="74"/>
        <end position="83"/>
    </location>
</feature>